<feature type="compositionally biased region" description="Basic and acidic residues" evidence="1">
    <location>
        <begin position="67"/>
        <end position="78"/>
    </location>
</feature>
<name>A0A6J4MRF7_9BACT</name>
<accession>A0A6J4MRF7</accession>
<sequence>ARSARQRPTGRRAHVQGPRGEVGVRRVGAVRGPGGRGDRPLGPRQQRERPRGPHGAVPRRHRRRPVGRRDRGGDGGGV</sequence>
<feature type="compositionally biased region" description="Basic residues" evidence="1">
    <location>
        <begin position="57"/>
        <end position="66"/>
    </location>
</feature>
<dbReference type="EMBL" id="CADCTV010000870">
    <property type="protein sequence ID" value="CAA9366733.1"/>
    <property type="molecule type" value="Genomic_DNA"/>
</dbReference>
<feature type="compositionally biased region" description="Basic residues" evidence="1">
    <location>
        <begin position="1"/>
        <end position="14"/>
    </location>
</feature>
<organism evidence="2">
    <name type="scientific">uncultured Gemmatimonadota bacterium</name>
    <dbReference type="NCBI Taxonomy" id="203437"/>
    <lineage>
        <taxon>Bacteria</taxon>
        <taxon>Pseudomonadati</taxon>
        <taxon>Gemmatimonadota</taxon>
        <taxon>environmental samples</taxon>
    </lineage>
</organism>
<gene>
    <name evidence="2" type="ORF">AVDCRST_MAG89-4160</name>
</gene>
<evidence type="ECO:0000256" key="1">
    <source>
        <dbReference type="SAM" id="MobiDB-lite"/>
    </source>
</evidence>
<feature type="non-terminal residue" evidence="2">
    <location>
        <position position="1"/>
    </location>
</feature>
<feature type="compositionally biased region" description="Basic and acidic residues" evidence="1">
    <location>
        <begin position="36"/>
        <end position="51"/>
    </location>
</feature>
<reference evidence="2" key="1">
    <citation type="submission" date="2020-02" db="EMBL/GenBank/DDBJ databases">
        <authorList>
            <person name="Meier V. D."/>
        </authorList>
    </citation>
    <scope>NUCLEOTIDE SEQUENCE</scope>
    <source>
        <strain evidence="2">AVDCRST_MAG89</strain>
    </source>
</reference>
<proteinExistence type="predicted"/>
<feature type="compositionally biased region" description="Low complexity" evidence="1">
    <location>
        <begin position="15"/>
        <end position="30"/>
    </location>
</feature>
<feature type="region of interest" description="Disordered" evidence="1">
    <location>
        <begin position="1"/>
        <end position="78"/>
    </location>
</feature>
<feature type="non-terminal residue" evidence="2">
    <location>
        <position position="78"/>
    </location>
</feature>
<dbReference type="AlphaFoldDB" id="A0A6J4MRF7"/>
<evidence type="ECO:0000313" key="2">
    <source>
        <dbReference type="EMBL" id="CAA9366733.1"/>
    </source>
</evidence>
<protein>
    <submittedName>
        <fullName evidence="2">Uncharacterized protein</fullName>
    </submittedName>
</protein>